<reference evidence="2 3" key="1">
    <citation type="submission" date="2018-12" db="EMBL/GenBank/DDBJ databases">
        <authorList>
            <consortium name="Pathogen Informatics"/>
        </authorList>
    </citation>
    <scope>NUCLEOTIDE SEQUENCE [LARGE SCALE GENOMIC DNA]</scope>
    <source>
        <strain evidence="2 3">NCTC10951</strain>
    </source>
</reference>
<dbReference type="NCBIfam" id="TIGR02548">
    <property type="entry name" value="casB_cse2"/>
    <property type="match status" value="1"/>
</dbReference>
<dbReference type="KEGG" id="avc:NCTC10951_01203"/>
<proteinExistence type="predicted"/>
<dbReference type="InterPro" id="IPR038287">
    <property type="entry name" value="Cse2_sf"/>
</dbReference>
<name>A0A448PK48_ACTVI</name>
<sequence length="242" mass="26571">MTVSDTSAPANAANAVPPGNPPRAYRPRLEENAGRLVNQRIGGTKQREGLQSRYRRNEARARGELAVLRKGANRPPGELPEIWELTSVHVPDYVDDAPTWEETAVHTAMTLYAVHQQSRTEPMFVPGRGLGHAARILIGPPDDENPSARARFNALVTSTTVTELRHHLRGIISLFRARSIPLDHAMLADDILHFQQPGGARKVRLAWARQYQSLPVEPPLTTDDASPASDPVSTTTAPNPEN</sequence>
<evidence type="ECO:0000313" key="2">
    <source>
        <dbReference type="EMBL" id="VEI15519.1"/>
    </source>
</evidence>
<dbReference type="Pfam" id="PF09485">
    <property type="entry name" value="CRISPR_Cse2"/>
    <property type="match status" value="1"/>
</dbReference>
<protein>
    <submittedName>
        <fullName evidence="2">CRISPR-associated Cse2 family protein</fullName>
    </submittedName>
</protein>
<feature type="compositionally biased region" description="Polar residues" evidence="1">
    <location>
        <begin position="231"/>
        <end position="242"/>
    </location>
</feature>
<dbReference type="EMBL" id="LR134477">
    <property type="protein sequence ID" value="VEI15519.1"/>
    <property type="molecule type" value="Genomic_DNA"/>
</dbReference>
<dbReference type="OrthoDB" id="4808431at2"/>
<dbReference type="InterPro" id="IPR013382">
    <property type="entry name" value="CRISPR-assoc_prot_Cse2"/>
</dbReference>
<organism evidence="2 3">
    <name type="scientific">Actinomyces viscosus</name>
    <dbReference type="NCBI Taxonomy" id="1656"/>
    <lineage>
        <taxon>Bacteria</taxon>
        <taxon>Bacillati</taxon>
        <taxon>Actinomycetota</taxon>
        <taxon>Actinomycetes</taxon>
        <taxon>Actinomycetales</taxon>
        <taxon>Actinomycetaceae</taxon>
        <taxon>Actinomyces</taxon>
    </lineage>
</organism>
<dbReference type="CDD" id="cd09731">
    <property type="entry name" value="Cse2_I-E"/>
    <property type="match status" value="1"/>
</dbReference>
<dbReference type="AlphaFoldDB" id="A0A448PK48"/>
<dbReference type="Proteomes" id="UP000268658">
    <property type="component" value="Chromosome"/>
</dbReference>
<feature type="region of interest" description="Disordered" evidence="1">
    <location>
        <begin position="216"/>
        <end position="242"/>
    </location>
</feature>
<feature type="region of interest" description="Disordered" evidence="1">
    <location>
        <begin position="1"/>
        <end position="51"/>
    </location>
</feature>
<feature type="compositionally biased region" description="Low complexity" evidence="1">
    <location>
        <begin position="8"/>
        <end position="17"/>
    </location>
</feature>
<evidence type="ECO:0000256" key="1">
    <source>
        <dbReference type="SAM" id="MobiDB-lite"/>
    </source>
</evidence>
<dbReference type="Gene3D" id="1.10.520.40">
    <property type="entry name" value="CRISPR-associated protein Cse2"/>
    <property type="match status" value="1"/>
</dbReference>
<gene>
    <name evidence="2" type="ORF">NCTC10951_01203</name>
</gene>
<evidence type="ECO:0000313" key="3">
    <source>
        <dbReference type="Proteomes" id="UP000268658"/>
    </source>
</evidence>
<accession>A0A448PK48</accession>
<dbReference type="RefSeq" id="WP_126413853.1">
    <property type="nucleotide sequence ID" value="NZ_JASPER010000004.1"/>
</dbReference>